<reference evidence="7 8" key="1">
    <citation type="submission" date="2016-10" db="EMBL/GenBank/DDBJ databases">
        <authorList>
            <person name="de Groot N.N."/>
        </authorList>
    </citation>
    <scope>NUCLEOTIDE SEQUENCE [LARGE SCALE GENOMIC DNA]</scope>
    <source>
        <strain evidence="7 8">Nl18</strain>
    </source>
</reference>
<dbReference type="GO" id="GO:0016020">
    <property type="term" value="C:membrane"/>
    <property type="evidence" value="ECO:0007669"/>
    <property type="project" value="InterPro"/>
</dbReference>
<feature type="transmembrane region" description="Helical" evidence="5">
    <location>
        <begin position="181"/>
        <end position="203"/>
    </location>
</feature>
<evidence type="ECO:0000256" key="5">
    <source>
        <dbReference type="SAM" id="Phobius"/>
    </source>
</evidence>
<feature type="transmembrane region" description="Helical" evidence="5">
    <location>
        <begin position="7"/>
        <end position="29"/>
    </location>
</feature>
<evidence type="ECO:0000256" key="2">
    <source>
        <dbReference type="ARBA" id="ARBA00029447"/>
    </source>
</evidence>
<keyword evidence="1 3" id="KW-0807">Transducer</keyword>
<evidence type="ECO:0000256" key="4">
    <source>
        <dbReference type="SAM" id="Coils"/>
    </source>
</evidence>
<dbReference type="RefSeq" id="WP_074744425.1">
    <property type="nucleotide sequence ID" value="NZ_FOCT01000002.1"/>
</dbReference>
<evidence type="ECO:0000259" key="6">
    <source>
        <dbReference type="PROSITE" id="PS50111"/>
    </source>
</evidence>
<evidence type="ECO:0000256" key="1">
    <source>
        <dbReference type="ARBA" id="ARBA00023224"/>
    </source>
</evidence>
<comment type="similarity">
    <text evidence="2">Belongs to the methyl-accepting chemotaxis (MCP) protein family.</text>
</comment>
<dbReference type="InterPro" id="IPR004090">
    <property type="entry name" value="Chemotax_Me-accpt_rcpt"/>
</dbReference>
<accession>A0A1H8DMV9</accession>
<dbReference type="SUPFAM" id="SSF58104">
    <property type="entry name" value="Methyl-accepting chemotaxis protein (MCP) signaling domain"/>
    <property type="match status" value="1"/>
</dbReference>
<dbReference type="PRINTS" id="PR00260">
    <property type="entry name" value="CHEMTRNSDUCR"/>
</dbReference>
<organism evidence="7 8">
    <name type="scientific">Nitrosospira multiformis</name>
    <dbReference type="NCBI Taxonomy" id="1231"/>
    <lineage>
        <taxon>Bacteria</taxon>
        <taxon>Pseudomonadati</taxon>
        <taxon>Pseudomonadota</taxon>
        <taxon>Betaproteobacteria</taxon>
        <taxon>Nitrosomonadales</taxon>
        <taxon>Nitrosomonadaceae</taxon>
        <taxon>Nitrosospira</taxon>
    </lineage>
</organism>
<name>A0A1H8DMV9_9PROT</name>
<dbReference type="Gene3D" id="1.10.287.950">
    <property type="entry name" value="Methyl-accepting chemotaxis protein"/>
    <property type="match status" value="1"/>
</dbReference>
<dbReference type="GO" id="GO:0007165">
    <property type="term" value="P:signal transduction"/>
    <property type="evidence" value="ECO:0007669"/>
    <property type="project" value="UniProtKB-KW"/>
</dbReference>
<keyword evidence="5" id="KW-0812">Transmembrane</keyword>
<dbReference type="Pfam" id="PF00015">
    <property type="entry name" value="MCPsignal"/>
    <property type="match status" value="1"/>
</dbReference>
<dbReference type="GO" id="GO:0004888">
    <property type="term" value="F:transmembrane signaling receptor activity"/>
    <property type="evidence" value="ECO:0007669"/>
    <property type="project" value="InterPro"/>
</dbReference>
<dbReference type="EMBL" id="FOCT01000002">
    <property type="protein sequence ID" value="SEN08632.1"/>
    <property type="molecule type" value="Genomic_DNA"/>
</dbReference>
<dbReference type="GO" id="GO:0006935">
    <property type="term" value="P:chemotaxis"/>
    <property type="evidence" value="ECO:0007669"/>
    <property type="project" value="InterPro"/>
</dbReference>
<evidence type="ECO:0000313" key="8">
    <source>
        <dbReference type="Proteomes" id="UP000183898"/>
    </source>
</evidence>
<dbReference type="PROSITE" id="PS50111">
    <property type="entry name" value="CHEMOTAXIS_TRANSDUC_2"/>
    <property type="match status" value="1"/>
</dbReference>
<sequence length="497" mass="53786">MTISEKIIGGYSIILALLALSTAVAFYALSQTQATYDHFLRVDERLMESANELRIAGLAQQTYVRGILLYPELQKTNQALLQDNDRQFKEILEKIRQLMSGNKGDSLLNELESLHQQLDGAQQQAVRLSFEQKPEEALAFVINTFRPLSLAFIDKAKRFYEKQSAILESRKTEAMEKVRSYTTALVAVSLFTVLVGLTIGIRLSRMITGRLRENIAQLASSSAEILSTTSQVAAGAAETAAAVSETTATVEEVKQTALTTSQKAKYVSDSAQKVSNISEAGRKSVEEVISGMNRIQEQMESIAESIMQLSKQGHAIGEIIATVNDLAEQSNLLAVNAAIEATRAGEQGKSFGVVAREIRSLADQSRQATAQVRNILGDIQKATNAAVLATEQGNKAVEAGVRQSTETGEAIRLLSTSISEAAQAATQIAASSKQQMVGMDQVAMAMTNIQQASEQNVAGTRQAESAAQGLYEMGNKLSVLVGSKKDYFVKEVEKVHA</sequence>
<keyword evidence="5" id="KW-1133">Transmembrane helix</keyword>
<keyword evidence="4" id="KW-0175">Coiled coil</keyword>
<dbReference type="AlphaFoldDB" id="A0A1H8DMV9"/>
<dbReference type="PANTHER" id="PTHR32089:SF112">
    <property type="entry name" value="LYSOZYME-LIKE PROTEIN-RELATED"/>
    <property type="match status" value="1"/>
</dbReference>
<evidence type="ECO:0000313" key="7">
    <source>
        <dbReference type="EMBL" id="SEN08632.1"/>
    </source>
</evidence>
<keyword evidence="5" id="KW-0472">Membrane</keyword>
<dbReference type="Pfam" id="PF12729">
    <property type="entry name" value="4HB_MCP_1"/>
    <property type="match status" value="1"/>
</dbReference>
<dbReference type="SMART" id="SM00283">
    <property type="entry name" value="MA"/>
    <property type="match status" value="1"/>
</dbReference>
<feature type="coiled-coil region" evidence="4">
    <location>
        <begin position="104"/>
        <end position="131"/>
    </location>
</feature>
<dbReference type="InterPro" id="IPR024478">
    <property type="entry name" value="HlyB_4HB_MCP"/>
</dbReference>
<gene>
    <name evidence="7" type="ORF">SAMN05216404_102318</name>
</gene>
<proteinExistence type="inferred from homology"/>
<evidence type="ECO:0000256" key="3">
    <source>
        <dbReference type="PROSITE-ProRule" id="PRU00284"/>
    </source>
</evidence>
<feature type="domain" description="Methyl-accepting transducer" evidence="6">
    <location>
        <begin position="214"/>
        <end position="450"/>
    </location>
</feature>
<dbReference type="PANTHER" id="PTHR32089">
    <property type="entry name" value="METHYL-ACCEPTING CHEMOTAXIS PROTEIN MCPB"/>
    <property type="match status" value="1"/>
</dbReference>
<dbReference type="Proteomes" id="UP000183898">
    <property type="component" value="Unassembled WGS sequence"/>
</dbReference>
<protein>
    <submittedName>
        <fullName evidence="7">Methyl-accepting chemotaxis sensory transducer</fullName>
    </submittedName>
</protein>
<dbReference type="InterPro" id="IPR004089">
    <property type="entry name" value="MCPsignal_dom"/>
</dbReference>